<dbReference type="InterPro" id="IPR022385">
    <property type="entry name" value="Rhs_assc_core"/>
</dbReference>
<dbReference type="Pfam" id="PF03527">
    <property type="entry name" value="RHS"/>
    <property type="match status" value="1"/>
</dbReference>
<dbReference type="NCBIfam" id="TIGR03696">
    <property type="entry name" value="Rhs_assc_core"/>
    <property type="match status" value="1"/>
</dbReference>
<dbReference type="Pfam" id="PF00545">
    <property type="entry name" value="Ribonuclease"/>
    <property type="match status" value="1"/>
</dbReference>
<name>A0A559TCR6_SERFO</name>
<sequence>MILSCSFPLIITCQCTYNSVKTEPPSQAAGRNSSLFQQQLQAPESAVATALHGSAVNRSWQYDRAYNVVGIDDGRWGKTQYHYNLNDQIVRADFGGFLPLLEQFTYDANQNLTLHARLPRGAEAALQQEAQRQQAGRVVSRGHCQYRYDHGGRLVEKRELKEGFRPQVWRYRWNEQDQLTELMTPRGERWRYGYDAFGRRIRKLRVVTSAPAISPRDETVFPAVTPANDALQGYEYLWSGDQLIEEAPIYADGSVAYEQSIHWLYAPGGLTPVARYEKGKLHYVVADHMGTPRELLNEQGKMVWANRLSTWGRAELWRQPANDEDRVTCNLRFAGQYADAESGLHYNRFRYYDVDTGQYLCADPIGLAGGVNPYSYVHNPNSWIDPLGLAVCQARYERYKNYREQGYSAAEAASLSKGAKPAMITPGSLPREESAAVLSTLGHIDAGTKPSGALGKKWGTTFKNYQGELPGGAGANSPYKEYRVDPGPNISGAGPRRVVVDTVTGKTYYTWTHYGDSGNPSFVRVR</sequence>
<dbReference type="GO" id="GO:0003723">
    <property type="term" value="F:RNA binding"/>
    <property type="evidence" value="ECO:0007669"/>
    <property type="project" value="InterPro"/>
</dbReference>
<dbReference type="NCBIfam" id="TIGR01643">
    <property type="entry name" value="YD_repeat_2x"/>
    <property type="match status" value="1"/>
</dbReference>
<organism evidence="7">
    <name type="scientific">Serratia fonticola</name>
    <dbReference type="NCBI Taxonomy" id="47917"/>
    <lineage>
        <taxon>Bacteria</taxon>
        <taxon>Pseudomonadati</taxon>
        <taxon>Pseudomonadota</taxon>
        <taxon>Gammaproteobacteria</taxon>
        <taxon>Enterobacterales</taxon>
        <taxon>Yersiniaceae</taxon>
        <taxon>Serratia</taxon>
    </lineage>
</organism>
<dbReference type="OrthoDB" id="7030285at2"/>
<evidence type="ECO:0000256" key="1">
    <source>
        <dbReference type="ARBA" id="ARBA00009455"/>
    </source>
</evidence>
<protein>
    <submittedName>
        <fullName evidence="7">RHS repeat-associated protein</fullName>
    </submittedName>
</protein>
<dbReference type="SUPFAM" id="SSF53933">
    <property type="entry name" value="Microbial ribonucleases"/>
    <property type="match status" value="1"/>
</dbReference>
<evidence type="ECO:0000259" key="6">
    <source>
        <dbReference type="Pfam" id="PF25023"/>
    </source>
</evidence>
<dbReference type="PANTHER" id="PTHR32305:SF15">
    <property type="entry name" value="PROTEIN RHSA-RELATED"/>
    <property type="match status" value="1"/>
</dbReference>
<keyword evidence="2" id="KW-0540">Nuclease</keyword>
<evidence type="ECO:0000259" key="5">
    <source>
        <dbReference type="Pfam" id="PF03527"/>
    </source>
</evidence>
<gene>
    <name evidence="7" type="ORF">FHU10_5069</name>
</gene>
<comment type="similarity">
    <text evidence="1">Belongs to the RHS family.</text>
</comment>
<comment type="caution">
    <text evidence="7">The sequence shown here is derived from an EMBL/GenBank/DDBJ whole genome shotgun (WGS) entry which is preliminary data.</text>
</comment>
<evidence type="ECO:0000313" key="7">
    <source>
        <dbReference type="EMBL" id="TVZ72394.1"/>
    </source>
</evidence>
<dbReference type="EMBL" id="VISQ01000001">
    <property type="protein sequence ID" value="TVZ72394.1"/>
    <property type="molecule type" value="Genomic_DNA"/>
</dbReference>
<dbReference type="InterPro" id="IPR000026">
    <property type="entry name" value="N1-like"/>
</dbReference>
<evidence type="ECO:0000256" key="2">
    <source>
        <dbReference type="ARBA" id="ARBA00022722"/>
    </source>
</evidence>
<reference evidence="7" key="2">
    <citation type="submission" date="2019-08" db="EMBL/GenBank/DDBJ databases">
        <title>Investigation of anaerobic lignin degradation for improved lignocellulosic biofuels.</title>
        <authorList>
            <person name="Deangelis K.PhD."/>
        </authorList>
    </citation>
    <scope>NUCLEOTIDE SEQUENCE [LARGE SCALE GENOMIC DNA]</scope>
    <source>
        <strain evidence="7">128R</strain>
    </source>
</reference>
<dbReference type="Gene3D" id="3.10.450.30">
    <property type="entry name" value="Microbial ribonucleases"/>
    <property type="match status" value="1"/>
</dbReference>
<proteinExistence type="inferred from homology"/>
<reference evidence="7" key="1">
    <citation type="submission" date="2019-06" db="EMBL/GenBank/DDBJ databases">
        <authorList>
            <person name="Deangelis K."/>
            <person name="Huntemann M."/>
            <person name="Clum A."/>
            <person name="Pillay M."/>
            <person name="Palaniappan K."/>
            <person name="Varghese N."/>
            <person name="Mikhailova N."/>
            <person name="Stamatis D."/>
            <person name="Reddy T."/>
            <person name="Daum C."/>
            <person name="Shapiro N."/>
            <person name="Ivanova N."/>
            <person name="Kyrpides N."/>
            <person name="Woyke T."/>
        </authorList>
    </citation>
    <scope>NUCLEOTIDE SEQUENCE [LARGE SCALE GENOMIC DNA]</scope>
    <source>
        <strain evidence="7">128R</strain>
    </source>
</reference>
<feature type="domain" description="Teneurin-like YD-shell" evidence="6">
    <location>
        <begin position="78"/>
        <end position="204"/>
    </location>
</feature>
<dbReference type="GO" id="GO:0004521">
    <property type="term" value="F:RNA endonuclease activity"/>
    <property type="evidence" value="ECO:0007669"/>
    <property type="project" value="InterPro"/>
</dbReference>
<dbReference type="InterPro" id="IPR006530">
    <property type="entry name" value="YD"/>
</dbReference>
<dbReference type="Pfam" id="PF25023">
    <property type="entry name" value="TEN_YD-shell"/>
    <property type="match status" value="1"/>
</dbReference>
<accession>A0A559TCR6</accession>
<dbReference type="AlphaFoldDB" id="A0A559TCR6"/>
<dbReference type="InterPro" id="IPR050708">
    <property type="entry name" value="T6SS_VgrG/RHS"/>
</dbReference>
<dbReference type="Gene3D" id="2.180.10.10">
    <property type="entry name" value="RHS repeat-associated core"/>
    <property type="match status" value="1"/>
</dbReference>
<evidence type="ECO:0000256" key="4">
    <source>
        <dbReference type="ARBA" id="ARBA00022801"/>
    </source>
</evidence>
<evidence type="ECO:0000256" key="3">
    <source>
        <dbReference type="ARBA" id="ARBA00022737"/>
    </source>
</evidence>
<dbReference type="InterPro" id="IPR016191">
    <property type="entry name" value="Ribonuclease/ribotoxin"/>
</dbReference>
<keyword evidence="3" id="KW-0677">Repeat</keyword>
<keyword evidence="4" id="KW-0378">Hydrolase</keyword>
<feature type="domain" description="RHS protein conserved region" evidence="5">
    <location>
        <begin position="282"/>
        <end position="313"/>
    </location>
</feature>
<dbReference type="InterPro" id="IPR056823">
    <property type="entry name" value="TEN-like_YD-shell"/>
</dbReference>
<dbReference type="PANTHER" id="PTHR32305">
    <property type="match status" value="1"/>
</dbReference>
<dbReference type="InterPro" id="IPR001826">
    <property type="entry name" value="RHS"/>
</dbReference>
<dbReference type="GO" id="GO:0016787">
    <property type="term" value="F:hydrolase activity"/>
    <property type="evidence" value="ECO:0007669"/>
    <property type="project" value="UniProtKB-KW"/>
</dbReference>